<dbReference type="OrthoDB" id="9813903at2"/>
<dbReference type="CDD" id="cd01949">
    <property type="entry name" value="GGDEF"/>
    <property type="match status" value="1"/>
</dbReference>
<dbReference type="SMART" id="SM00267">
    <property type="entry name" value="GGDEF"/>
    <property type="match status" value="1"/>
</dbReference>
<dbReference type="PANTHER" id="PTHR44757:SF2">
    <property type="entry name" value="BIOFILM ARCHITECTURE MAINTENANCE PROTEIN MBAA"/>
    <property type="match status" value="1"/>
</dbReference>
<feature type="domain" description="EAL" evidence="1">
    <location>
        <begin position="199"/>
        <end position="312"/>
    </location>
</feature>
<dbReference type="AlphaFoldDB" id="A0A6N6VZK0"/>
<dbReference type="SMART" id="SM00052">
    <property type="entry name" value="EAL"/>
    <property type="match status" value="1"/>
</dbReference>
<dbReference type="InterPro" id="IPR052155">
    <property type="entry name" value="Biofilm_reg_signaling"/>
</dbReference>
<dbReference type="SUPFAM" id="SSF141868">
    <property type="entry name" value="EAL domain-like"/>
    <property type="match status" value="1"/>
</dbReference>
<dbReference type="Pfam" id="PF00563">
    <property type="entry name" value="EAL"/>
    <property type="match status" value="1"/>
</dbReference>
<name>A0A6N6VZK0_9BURK</name>
<evidence type="ECO:0000259" key="1">
    <source>
        <dbReference type="PROSITE" id="PS50883"/>
    </source>
</evidence>
<proteinExistence type="predicted"/>
<comment type="caution">
    <text evidence="3">The sequence shown here is derived from an EMBL/GenBank/DDBJ whole genome shotgun (WGS) entry which is preliminary data.</text>
</comment>
<dbReference type="InterPro" id="IPR029787">
    <property type="entry name" value="Nucleotide_cyclase"/>
</dbReference>
<evidence type="ECO:0000313" key="4">
    <source>
        <dbReference type="Proteomes" id="UP000463700"/>
    </source>
</evidence>
<dbReference type="InterPro" id="IPR000160">
    <property type="entry name" value="GGDEF_dom"/>
</dbReference>
<dbReference type="InterPro" id="IPR035919">
    <property type="entry name" value="EAL_sf"/>
</dbReference>
<dbReference type="NCBIfam" id="TIGR00254">
    <property type="entry name" value="GGDEF"/>
    <property type="match status" value="1"/>
</dbReference>
<dbReference type="Gene3D" id="3.20.20.450">
    <property type="entry name" value="EAL domain"/>
    <property type="match status" value="1"/>
</dbReference>
<protein>
    <submittedName>
        <fullName evidence="3">Diguanylate cyclase</fullName>
    </submittedName>
</protein>
<reference evidence="3 4" key="1">
    <citation type="journal article" date="2020" name="Int. J. Syst. Evol. Microbiol.">
        <title>Paraburkholderia madseniana sp. nov., a phenolic acid-degrading bacterium isolated from acidic forest soil.</title>
        <authorList>
            <person name="Wilhelm R.C."/>
            <person name="Murphy S.J.L."/>
            <person name="Feriancek N.M."/>
            <person name="Karasz D.C."/>
            <person name="DeRito C.M."/>
            <person name="Newman J.D."/>
            <person name="Buckley D.H."/>
        </authorList>
    </citation>
    <scope>NUCLEOTIDE SEQUENCE [LARGE SCALE GENOMIC DNA]</scope>
    <source>
        <strain evidence="3 4">RP11</strain>
    </source>
</reference>
<sequence length="312" mass="34717">MPFWRHWSDENMGRFTNDAGRRIGYMGMLDGLTGLPDRKSIFCLLCEAVQSAQHRAGKVAVLLVDLDRFGRLNTMLGHVAGDQVLKTLSRRLLECVKDNKVVARLGDDEFAILLREPDGIEGVCATAGRILTALGQPIVVGGHECRASASMGISIYPSDSDSWQSLIKHADVAMRVAKQEGGNAFRFHCDLMTTRLAHAFELDVHLRSALERGEFRLQYQPKLDLRNRAICGAEALLRWHSPELGAVSPAHFIPAAEETGLIVPIGRWVLKAACTQNAEWQRQGSRPCRSRSTCRPVSLRTNRSRPTYRICS</sequence>
<feature type="non-terminal residue" evidence="3">
    <location>
        <position position="312"/>
    </location>
</feature>
<evidence type="ECO:0000259" key="2">
    <source>
        <dbReference type="PROSITE" id="PS50887"/>
    </source>
</evidence>
<dbReference type="InterPro" id="IPR001633">
    <property type="entry name" value="EAL_dom"/>
</dbReference>
<dbReference type="PANTHER" id="PTHR44757">
    <property type="entry name" value="DIGUANYLATE CYCLASE DGCP"/>
    <property type="match status" value="1"/>
</dbReference>
<dbReference type="Proteomes" id="UP000463700">
    <property type="component" value="Unassembled WGS sequence"/>
</dbReference>
<dbReference type="InterPro" id="IPR043128">
    <property type="entry name" value="Rev_trsase/Diguanyl_cyclase"/>
</dbReference>
<evidence type="ECO:0000313" key="3">
    <source>
        <dbReference type="EMBL" id="KAE8753399.1"/>
    </source>
</evidence>
<dbReference type="Gene3D" id="3.30.70.270">
    <property type="match status" value="1"/>
</dbReference>
<dbReference type="SUPFAM" id="SSF55073">
    <property type="entry name" value="Nucleotide cyclase"/>
    <property type="match status" value="1"/>
</dbReference>
<dbReference type="PROSITE" id="PS50887">
    <property type="entry name" value="GGDEF"/>
    <property type="match status" value="1"/>
</dbReference>
<dbReference type="PROSITE" id="PS50883">
    <property type="entry name" value="EAL"/>
    <property type="match status" value="1"/>
</dbReference>
<dbReference type="EMBL" id="VOSW01000237">
    <property type="protein sequence ID" value="KAE8753399.1"/>
    <property type="molecule type" value="Genomic_DNA"/>
</dbReference>
<feature type="domain" description="GGDEF" evidence="2">
    <location>
        <begin position="57"/>
        <end position="190"/>
    </location>
</feature>
<accession>A0A6N6VZK0</accession>
<organism evidence="3 4">
    <name type="scientific">Paraburkholderia madseniana</name>
    <dbReference type="NCBI Taxonomy" id="2599607"/>
    <lineage>
        <taxon>Bacteria</taxon>
        <taxon>Pseudomonadati</taxon>
        <taxon>Pseudomonadota</taxon>
        <taxon>Betaproteobacteria</taxon>
        <taxon>Burkholderiales</taxon>
        <taxon>Burkholderiaceae</taxon>
        <taxon>Paraburkholderia</taxon>
    </lineage>
</organism>
<dbReference type="CDD" id="cd01948">
    <property type="entry name" value="EAL"/>
    <property type="match status" value="1"/>
</dbReference>
<dbReference type="Pfam" id="PF00990">
    <property type="entry name" value="GGDEF"/>
    <property type="match status" value="1"/>
</dbReference>
<gene>
    <name evidence="3" type="ORF">FSO04_45440</name>
</gene>